<keyword evidence="4 6" id="KW-1133">Transmembrane helix</keyword>
<evidence type="ECO:0000256" key="6">
    <source>
        <dbReference type="SAM" id="Phobius"/>
    </source>
</evidence>
<dbReference type="GO" id="GO:0016020">
    <property type="term" value="C:membrane"/>
    <property type="evidence" value="ECO:0007669"/>
    <property type="project" value="UniProtKB-SubCell"/>
</dbReference>
<dbReference type="InterPro" id="IPR036259">
    <property type="entry name" value="MFS_trans_sf"/>
</dbReference>
<feature type="transmembrane region" description="Helical" evidence="6">
    <location>
        <begin position="206"/>
        <end position="226"/>
    </location>
</feature>
<evidence type="ECO:0000256" key="2">
    <source>
        <dbReference type="ARBA" id="ARBA00022448"/>
    </source>
</evidence>
<evidence type="ECO:0000259" key="7">
    <source>
        <dbReference type="PROSITE" id="PS50850"/>
    </source>
</evidence>
<comment type="subcellular location">
    <subcellularLocation>
        <location evidence="1">Membrane</location>
        <topology evidence="1">Multi-pass membrane protein</topology>
    </subcellularLocation>
</comment>
<protein>
    <submittedName>
        <fullName evidence="8">Uu.00g058870.m01.CDS01</fullName>
    </submittedName>
</protein>
<feature type="transmembrane region" description="Helical" evidence="6">
    <location>
        <begin position="84"/>
        <end position="106"/>
    </location>
</feature>
<keyword evidence="9" id="KW-1185">Reference proteome</keyword>
<feature type="transmembrane region" description="Helical" evidence="6">
    <location>
        <begin position="274"/>
        <end position="298"/>
    </location>
</feature>
<sequence length="471" mass="51448">MAETGSAKHDNGVEHHATALALGSDIGARVINKTTERQYVWKLDLTLLPLLAIIYFTHSLDRANLGNAKTANFEKDVGLRDNQYSLILVLFYIPYGTLNIPLTVLARRFNPAVVIPVLMFCWGLIAAASASVTNFGGILAARICLGVVEAGFFPSAIFYLTLFYTPAEIAKRISLFYMMGFVANAFSGLIAWSVFQWHKPLHNWQYLFIIEGCMTCALAIVAFFLLPRTVESSRYFSASEKAVARHRAGPSAQLESEDFSWRSTLLPLKEPQTWLYGAMALSYGVACASVSNFLPTMIKRLATDTVKTNLYTIAPNLSGAVFIIMMCTLSDYFQQRALFIILGTVVSMIGFILLGSLDLTRLVGVGYFCTFLITFGTFTSAVLVPAWASGNTVSRSGRATTLGLIAGLQNLGGIISSVAFRSEDAPVYRPALITSGVFQACVVLLAGAGWAWYRQENRKAGQSGNAARYVL</sequence>
<keyword evidence="2" id="KW-0813">Transport</keyword>
<dbReference type="Gene3D" id="1.20.1250.20">
    <property type="entry name" value="MFS general substrate transporter like domains"/>
    <property type="match status" value="2"/>
</dbReference>
<dbReference type="AlphaFoldDB" id="A0AAI8VT53"/>
<keyword evidence="3 6" id="KW-0812">Transmembrane</keyword>
<dbReference type="Pfam" id="PF07690">
    <property type="entry name" value="MFS_1"/>
    <property type="match status" value="1"/>
</dbReference>
<feature type="transmembrane region" description="Helical" evidence="6">
    <location>
        <begin position="310"/>
        <end position="330"/>
    </location>
</feature>
<dbReference type="PROSITE" id="PS50850">
    <property type="entry name" value="MFS"/>
    <property type="match status" value="1"/>
</dbReference>
<comment type="caution">
    <text evidence="8">The sequence shown here is derived from an EMBL/GenBank/DDBJ whole genome shotgun (WGS) entry which is preliminary data.</text>
</comment>
<dbReference type="EMBL" id="CAUWAG010000013">
    <property type="protein sequence ID" value="CAJ2509987.1"/>
    <property type="molecule type" value="Genomic_DNA"/>
</dbReference>
<dbReference type="Proteomes" id="UP001295740">
    <property type="component" value="Unassembled WGS sequence"/>
</dbReference>
<feature type="transmembrane region" description="Helical" evidence="6">
    <location>
        <begin position="363"/>
        <end position="387"/>
    </location>
</feature>
<evidence type="ECO:0000313" key="9">
    <source>
        <dbReference type="Proteomes" id="UP001295740"/>
    </source>
</evidence>
<dbReference type="InterPro" id="IPR011701">
    <property type="entry name" value="MFS"/>
</dbReference>
<accession>A0AAI8VT53</accession>
<keyword evidence="5 6" id="KW-0472">Membrane</keyword>
<feature type="transmembrane region" description="Helical" evidence="6">
    <location>
        <begin position="399"/>
        <end position="420"/>
    </location>
</feature>
<feature type="transmembrane region" description="Helical" evidence="6">
    <location>
        <begin position="175"/>
        <end position="194"/>
    </location>
</feature>
<dbReference type="FunFam" id="1.20.1250.20:FF:000188">
    <property type="entry name" value="MFS general substrate transporter"/>
    <property type="match status" value="1"/>
</dbReference>
<evidence type="ECO:0000256" key="3">
    <source>
        <dbReference type="ARBA" id="ARBA00022692"/>
    </source>
</evidence>
<gene>
    <name evidence="8" type="ORF">KHLLAP_LOCUS10455</name>
</gene>
<evidence type="ECO:0000256" key="5">
    <source>
        <dbReference type="ARBA" id="ARBA00023136"/>
    </source>
</evidence>
<feature type="transmembrane region" description="Helical" evidence="6">
    <location>
        <begin position="39"/>
        <end position="57"/>
    </location>
</feature>
<evidence type="ECO:0000256" key="4">
    <source>
        <dbReference type="ARBA" id="ARBA00022989"/>
    </source>
</evidence>
<dbReference type="PANTHER" id="PTHR43791">
    <property type="entry name" value="PERMEASE-RELATED"/>
    <property type="match status" value="1"/>
</dbReference>
<reference evidence="8" key="1">
    <citation type="submission" date="2023-10" db="EMBL/GenBank/DDBJ databases">
        <authorList>
            <person name="Hackl T."/>
        </authorList>
    </citation>
    <scope>NUCLEOTIDE SEQUENCE</scope>
</reference>
<proteinExistence type="predicted"/>
<feature type="transmembrane region" description="Helical" evidence="6">
    <location>
        <begin position="432"/>
        <end position="453"/>
    </location>
</feature>
<organism evidence="8 9">
    <name type="scientific">Anthostomella pinea</name>
    <dbReference type="NCBI Taxonomy" id="933095"/>
    <lineage>
        <taxon>Eukaryota</taxon>
        <taxon>Fungi</taxon>
        <taxon>Dikarya</taxon>
        <taxon>Ascomycota</taxon>
        <taxon>Pezizomycotina</taxon>
        <taxon>Sordariomycetes</taxon>
        <taxon>Xylariomycetidae</taxon>
        <taxon>Xylariales</taxon>
        <taxon>Xylariaceae</taxon>
        <taxon>Anthostomella</taxon>
    </lineage>
</organism>
<dbReference type="GO" id="GO:0022857">
    <property type="term" value="F:transmembrane transporter activity"/>
    <property type="evidence" value="ECO:0007669"/>
    <property type="project" value="InterPro"/>
</dbReference>
<evidence type="ECO:0000256" key="1">
    <source>
        <dbReference type="ARBA" id="ARBA00004141"/>
    </source>
</evidence>
<dbReference type="InterPro" id="IPR020846">
    <property type="entry name" value="MFS_dom"/>
</dbReference>
<name>A0AAI8VT53_9PEZI</name>
<dbReference type="SUPFAM" id="SSF103473">
    <property type="entry name" value="MFS general substrate transporter"/>
    <property type="match status" value="1"/>
</dbReference>
<dbReference type="FunFam" id="1.20.1250.20:FF:000013">
    <property type="entry name" value="MFS general substrate transporter"/>
    <property type="match status" value="1"/>
</dbReference>
<feature type="transmembrane region" description="Helical" evidence="6">
    <location>
        <begin position="139"/>
        <end position="163"/>
    </location>
</feature>
<evidence type="ECO:0000313" key="8">
    <source>
        <dbReference type="EMBL" id="CAJ2509987.1"/>
    </source>
</evidence>
<feature type="transmembrane region" description="Helical" evidence="6">
    <location>
        <begin position="337"/>
        <end position="357"/>
    </location>
</feature>
<feature type="transmembrane region" description="Helical" evidence="6">
    <location>
        <begin position="113"/>
        <end position="133"/>
    </location>
</feature>
<feature type="domain" description="Major facilitator superfamily (MFS) profile" evidence="7">
    <location>
        <begin position="47"/>
        <end position="459"/>
    </location>
</feature>
<dbReference type="PANTHER" id="PTHR43791:SF50">
    <property type="entry name" value="TRANSPORTER, PUTATIVE (AFU_ORTHOLOGUE AFUA_2G00840)-RELATED"/>
    <property type="match status" value="1"/>
</dbReference>